<feature type="domain" description="DUF4399" evidence="2">
    <location>
        <begin position="57"/>
        <end position="148"/>
    </location>
</feature>
<gene>
    <name evidence="3" type="ORF">LY56_01254</name>
</gene>
<evidence type="ECO:0000256" key="1">
    <source>
        <dbReference type="SAM" id="SignalP"/>
    </source>
</evidence>
<reference evidence="3 4" key="1">
    <citation type="submission" date="2018-06" db="EMBL/GenBank/DDBJ databases">
        <title>Genomic Encyclopedia of Archaeal and Bacterial Type Strains, Phase II (KMG-II): from individual species to whole genera.</title>
        <authorList>
            <person name="Goeker M."/>
        </authorList>
    </citation>
    <scope>NUCLEOTIDE SEQUENCE [LARGE SCALE GENOMIC DNA]</scope>
    <source>
        <strain evidence="3 4">DSM 13087</strain>
    </source>
</reference>
<keyword evidence="4" id="KW-1185">Reference proteome</keyword>
<sequence>MKNPILYACGLVFAASAAFSDSHTHDHIERNPAPEGASVYFITPADGETVSNPVTFRFGARGIGIAPAGVDWPDTGHHHMLINTDPADIDFNADVPFSDTHLHFGGGQTETTLELPAGTHTFVLVMGDQFHVPHDPPIISEMITVTVE</sequence>
<dbReference type="Pfam" id="PF14347">
    <property type="entry name" value="DUF4399"/>
    <property type="match status" value="1"/>
</dbReference>
<dbReference type="Proteomes" id="UP000249364">
    <property type="component" value="Unassembled WGS sequence"/>
</dbReference>
<evidence type="ECO:0000313" key="3">
    <source>
        <dbReference type="EMBL" id="PZX46281.1"/>
    </source>
</evidence>
<feature type="chain" id="PRO_5015921512" evidence="1">
    <location>
        <begin position="21"/>
        <end position="148"/>
    </location>
</feature>
<dbReference type="InterPro" id="IPR025512">
    <property type="entry name" value="DUF4399"/>
</dbReference>
<protein>
    <submittedName>
        <fullName evidence="3">Uncharacterized protein DUF4399</fullName>
    </submittedName>
</protein>
<evidence type="ECO:0000313" key="4">
    <source>
        <dbReference type="Proteomes" id="UP000249364"/>
    </source>
</evidence>
<dbReference type="EMBL" id="QKZQ01000004">
    <property type="protein sequence ID" value="PZX46281.1"/>
    <property type="molecule type" value="Genomic_DNA"/>
</dbReference>
<name>A0A2W7QDH8_9RHOB</name>
<keyword evidence="1" id="KW-0732">Signal</keyword>
<dbReference type="STRING" id="121821.GCA_001870675_01830"/>
<evidence type="ECO:0000259" key="2">
    <source>
        <dbReference type="Pfam" id="PF14347"/>
    </source>
</evidence>
<accession>A0A2W7QDH8</accession>
<dbReference type="RefSeq" id="WP_071468554.1">
    <property type="nucleotide sequence ID" value="NZ_MEHT01000007.1"/>
</dbReference>
<comment type="caution">
    <text evidence="3">The sequence shown here is derived from an EMBL/GenBank/DDBJ whole genome shotgun (WGS) entry which is preliminary data.</text>
</comment>
<organism evidence="3 4">
    <name type="scientific">Roseinatronobacter thiooxidans</name>
    <dbReference type="NCBI Taxonomy" id="121821"/>
    <lineage>
        <taxon>Bacteria</taxon>
        <taxon>Pseudomonadati</taxon>
        <taxon>Pseudomonadota</taxon>
        <taxon>Alphaproteobacteria</taxon>
        <taxon>Rhodobacterales</taxon>
        <taxon>Paracoccaceae</taxon>
        <taxon>Roseinatronobacter</taxon>
    </lineage>
</organism>
<proteinExistence type="predicted"/>
<dbReference type="AlphaFoldDB" id="A0A2W7QDH8"/>
<feature type="signal peptide" evidence="1">
    <location>
        <begin position="1"/>
        <end position="20"/>
    </location>
</feature>
<dbReference type="OrthoDB" id="531568at2"/>